<accession>F2BC49</accession>
<keyword evidence="2" id="KW-1185">Reference proteome</keyword>
<evidence type="ECO:0000313" key="2">
    <source>
        <dbReference type="Proteomes" id="UP000004105"/>
    </source>
</evidence>
<name>F2BC49_9NEIS</name>
<evidence type="ECO:0000313" key="1">
    <source>
        <dbReference type="EMBL" id="EGF10995.1"/>
    </source>
</evidence>
<dbReference type="EMBL" id="AFAY01000027">
    <property type="protein sequence ID" value="EGF10995.1"/>
    <property type="molecule type" value="Genomic_DNA"/>
</dbReference>
<gene>
    <name evidence="1" type="ORF">HMPREF9123_1304</name>
</gene>
<comment type="caution">
    <text evidence="1">The sequence shown here is derived from an EMBL/GenBank/DDBJ whole genome shotgun (WGS) entry which is preliminary data.</text>
</comment>
<dbReference type="Proteomes" id="UP000004105">
    <property type="component" value="Unassembled WGS sequence"/>
</dbReference>
<organism evidence="1 2">
    <name type="scientific">Neisseria bacilliformis ATCC BAA-1200</name>
    <dbReference type="NCBI Taxonomy" id="888742"/>
    <lineage>
        <taxon>Bacteria</taxon>
        <taxon>Pseudomonadati</taxon>
        <taxon>Pseudomonadota</taxon>
        <taxon>Betaproteobacteria</taxon>
        <taxon>Neisseriales</taxon>
        <taxon>Neisseriaceae</taxon>
        <taxon>Neisseria</taxon>
    </lineage>
</organism>
<reference evidence="1 2" key="1">
    <citation type="submission" date="2011-02" db="EMBL/GenBank/DDBJ databases">
        <authorList>
            <person name="Muzny D."/>
            <person name="Qin X."/>
            <person name="Deng J."/>
            <person name="Jiang H."/>
            <person name="Liu Y."/>
            <person name="Qu J."/>
            <person name="Song X.-Z."/>
            <person name="Zhang L."/>
            <person name="Thornton R."/>
            <person name="Coyle M."/>
            <person name="Francisco L."/>
            <person name="Jackson L."/>
            <person name="Javaid M."/>
            <person name="Korchina V."/>
            <person name="Kovar C."/>
            <person name="Mata R."/>
            <person name="Mathew T."/>
            <person name="Ngo R."/>
            <person name="Nguyen L."/>
            <person name="Nguyen N."/>
            <person name="Okwuonu G."/>
            <person name="Ongeri F."/>
            <person name="Pham C."/>
            <person name="Simmons D."/>
            <person name="Wilczek-Boney K."/>
            <person name="Hale W."/>
            <person name="Jakkamsetti A."/>
            <person name="Pham P."/>
            <person name="Ruth R."/>
            <person name="San Lucas F."/>
            <person name="Warren J."/>
            <person name="Zhang J."/>
            <person name="Zhao Z."/>
            <person name="Zhou C."/>
            <person name="Zhu D."/>
            <person name="Lee S."/>
            <person name="Bess C."/>
            <person name="Blankenburg K."/>
            <person name="Forbes L."/>
            <person name="Fu Q."/>
            <person name="Gubbala S."/>
            <person name="Hirani K."/>
            <person name="Jayaseelan J.C."/>
            <person name="Lara F."/>
            <person name="Munidasa M."/>
            <person name="Palculict T."/>
            <person name="Patil S."/>
            <person name="Pu L.-L."/>
            <person name="Saada N."/>
            <person name="Tang L."/>
            <person name="Weissenberger G."/>
            <person name="Zhu Y."/>
            <person name="Hemphill L."/>
            <person name="Shang Y."/>
            <person name="Youmans B."/>
            <person name="Ayvaz T."/>
            <person name="Ross M."/>
            <person name="Santibanez J."/>
            <person name="Aqrawi P."/>
            <person name="Gross S."/>
            <person name="Joshi V."/>
            <person name="Fowler G."/>
            <person name="Nazareth L."/>
            <person name="Reid J."/>
            <person name="Worley K."/>
            <person name="Petrosino J."/>
            <person name="Highlander S."/>
            <person name="Gibbs R."/>
        </authorList>
    </citation>
    <scope>NUCLEOTIDE SEQUENCE [LARGE SCALE GENOMIC DNA]</scope>
    <source>
        <strain evidence="1 2">ATCC BAA-1200</strain>
    </source>
</reference>
<proteinExistence type="predicted"/>
<protein>
    <submittedName>
        <fullName evidence="1">Uncharacterized protein</fullName>
    </submittedName>
</protein>
<dbReference type="AlphaFoldDB" id="F2BC49"/>
<dbReference type="HOGENOM" id="CLU_3186198_0_0_4"/>
<sequence>MIGIGYGGSRPTLRFQAALRPSESAFTGFCEAKSSLKAISVQTSAR</sequence>